<dbReference type="RefSeq" id="WP_121645865.1">
    <property type="nucleotide sequence ID" value="NZ_RCWN01000001.1"/>
</dbReference>
<comment type="caution">
    <text evidence="1">The sequence shown here is derived from an EMBL/GenBank/DDBJ whole genome shotgun (WGS) entry which is preliminary data.</text>
</comment>
<evidence type="ECO:0000313" key="2">
    <source>
        <dbReference type="Proteomes" id="UP000281094"/>
    </source>
</evidence>
<dbReference type="AlphaFoldDB" id="A0A3L7JDP9"/>
<sequence length="144" mass="14934">MTALPGILGEIEDVAGLAAALAVAQAVGGTRQYIPGSAPDGHWLVDTVGRDAADRICAHFALTDAHGRASGTLYTIPMGPTGSAREARRRLRQALAKGASARDAAQIAGVHERTAWRAKAKLKTDDGQDDLFASFPAQGGDSSR</sequence>
<proteinExistence type="predicted"/>
<reference evidence="1 2" key="1">
    <citation type="submission" date="2018-10" db="EMBL/GenBank/DDBJ databases">
        <title>Notoacmeibacter sp. M2BS9Y-3-1, whole genome shotgun sequence.</title>
        <authorList>
            <person name="Tuo L."/>
        </authorList>
    </citation>
    <scope>NUCLEOTIDE SEQUENCE [LARGE SCALE GENOMIC DNA]</scope>
    <source>
        <strain evidence="1 2">M2BS9Y-3-1</strain>
    </source>
</reference>
<protein>
    <submittedName>
        <fullName evidence="1">Uncharacterized protein</fullName>
    </submittedName>
</protein>
<gene>
    <name evidence="1" type="ORF">D8780_12340</name>
</gene>
<keyword evidence="2" id="KW-1185">Reference proteome</keyword>
<organism evidence="1 2">
    <name type="scientific">Notoacmeibacter ruber</name>
    <dbReference type="NCBI Taxonomy" id="2670375"/>
    <lineage>
        <taxon>Bacteria</taxon>
        <taxon>Pseudomonadati</taxon>
        <taxon>Pseudomonadota</taxon>
        <taxon>Alphaproteobacteria</taxon>
        <taxon>Hyphomicrobiales</taxon>
        <taxon>Notoacmeibacteraceae</taxon>
        <taxon>Notoacmeibacter</taxon>
    </lineage>
</organism>
<name>A0A3L7JDP9_9HYPH</name>
<accession>A0A3L7JDP9</accession>
<dbReference type="EMBL" id="RCWN01000001">
    <property type="protein sequence ID" value="RLQ88897.1"/>
    <property type="molecule type" value="Genomic_DNA"/>
</dbReference>
<evidence type="ECO:0000313" key="1">
    <source>
        <dbReference type="EMBL" id="RLQ88897.1"/>
    </source>
</evidence>
<dbReference type="Proteomes" id="UP000281094">
    <property type="component" value="Unassembled WGS sequence"/>
</dbReference>